<dbReference type="InterPro" id="IPR029063">
    <property type="entry name" value="SAM-dependent_MTases_sf"/>
</dbReference>
<dbReference type="PANTHER" id="PTHR34203">
    <property type="entry name" value="METHYLTRANSFERASE, FKBM FAMILY PROTEIN"/>
    <property type="match status" value="1"/>
</dbReference>
<dbReference type="Pfam" id="PF05050">
    <property type="entry name" value="Methyltransf_21"/>
    <property type="match status" value="1"/>
</dbReference>
<organism evidence="2 3">
    <name type="scientific">Rhizobium setariae</name>
    <dbReference type="NCBI Taxonomy" id="2801340"/>
    <lineage>
        <taxon>Bacteria</taxon>
        <taxon>Pseudomonadati</taxon>
        <taxon>Pseudomonadota</taxon>
        <taxon>Alphaproteobacteria</taxon>
        <taxon>Hyphomicrobiales</taxon>
        <taxon>Rhizobiaceae</taxon>
        <taxon>Rhizobium/Agrobacterium group</taxon>
        <taxon>Rhizobium</taxon>
    </lineage>
</organism>
<protein>
    <submittedName>
        <fullName evidence="2">FkbM family methyltransferase</fullName>
    </submittedName>
</protein>
<keyword evidence="3" id="KW-1185">Reference proteome</keyword>
<dbReference type="Proteomes" id="UP000633219">
    <property type="component" value="Unassembled WGS sequence"/>
</dbReference>
<dbReference type="NCBIfam" id="TIGR01444">
    <property type="entry name" value="fkbM_fam"/>
    <property type="match status" value="1"/>
</dbReference>
<dbReference type="EMBL" id="JAEQNC010000009">
    <property type="protein sequence ID" value="MBL0373634.1"/>
    <property type="molecule type" value="Genomic_DNA"/>
</dbReference>
<reference evidence="2" key="1">
    <citation type="submission" date="2021-01" db="EMBL/GenBank/DDBJ databases">
        <title>Rhizobium sp. strain KVB221 16S ribosomal RNA gene Genome sequencing and assembly.</title>
        <authorList>
            <person name="Kang M."/>
        </authorList>
    </citation>
    <scope>NUCLEOTIDE SEQUENCE</scope>
    <source>
        <strain evidence="2">KVB221</strain>
    </source>
</reference>
<accession>A0A936YN68</accession>
<dbReference type="InterPro" id="IPR052514">
    <property type="entry name" value="SAM-dependent_MTase"/>
</dbReference>
<keyword evidence="2" id="KW-0489">Methyltransferase</keyword>
<gene>
    <name evidence="2" type="ORF">JJB09_16540</name>
</gene>
<evidence type="ECO:0000313" key="2">
    <source>
        <dbReference type="EMBL" id="MBL0373634.1"/>
    </source>
</evidence>
<feature type="domain" description="Methyltransferase FkbM" evidence="1">
    <location>
        <begin position="95"/>
        <end position="239"/>
    </location>
</feature>
<evidence type="ECO:0000313" key="3">
    <source>
        <dbReference type="Proteomes" id="UP000633219"/>
    </source>
</evidence>
<dbReference type="PANTHER" id="PTHR34203:SF15">
    <property type="entry name" value="SLL1173 PROTEIN"/>
    <property type="match status" value="1"/>
</dbReference>
<dbReference type="GO" id="GO:0032259">
    <property type="term" value="P:methylation"/>
    <property type="evidence" value="ECO:0007669"/>
    <property type="project" value="UniProtKB-KW"/>
</dbReference>
<name>A0A936YN68_9HYPH</name>
<keyword evidence="2" id="KW-0808">Transferase</keyword>
<dbReference type="InterPro" id="IPR006342">
    <property type="entry name" value="FkbM_mtfrase"/>
</dbReference>
<evidence type="ECO:0000259" key="1">
    <source>
        <dbReference type="Pfam" id="PF05050"/>
    </source>
</evidence>
<sequence>MNSLRRYLRKARDKLATRFFDTRFGRKILVHGIGARTLSMTVDCGDHIMTFSPGDYIGRKIFRKGHYDRDHVTRLLVILRERGLSMDGKVLLELGGNIGTHTVYFALSRTFSHIVSVEPDPRNIKLLQTNILQNGIETGITAVNCAAGEVEGEIEFFQNQSNHGRSGMSRRSPADVSITVPVKPVTRILEEAGVSIDDIGLVWMDIEGYEPVVMRSMRSLLERRIPVYTEFTPELYGPEEAARFVESIAEFYEDCRVFLEDTHMQMKVRDIPIKERQFDVLLLP</sequence>
<dbReference type="GO" id="GO:0008168">
    <property type="term" value="F:methyltransferase activity"/>
    <property type="evidence" value="ECO:0007669"/>
    <property type="project" value="UniProtKB-KW"/>
</dbReference>
<dbReference type="SUPFAM" id="SSF53335">
    <property type="entry name" value="S-adenosyl-L-methionine-dependent methyltransferases"/>
    <property type="match status" value="1"/>
</dbReference>
<dbReference type="AlphaFoldDB" id="A0A936YN68"/>
<proteinExistence type="predicted"/>
<comment type="caution">
    <text evidence="2">The sequence shown here is derived from an EMBL/GenBank/DDBJ whole genome shotgun (WGS) entry which is preliminary data.</text>
</comment>
<dbReference type="Gene3D" id="3.40.50.150">
    <property type="entry name" value="Vaccinia Virus protein VP39"/>
    <property type="match status" value="1"/>
</dbReference>